<keyword evidence="3" id="KW-1185">Reference proteome</keyword>
<dbReference type="Proteomes" id="UP001652680">
    <property type="component" value="Unassembled WGS sequence"/>
</dbReference>
<dbReference type="GeneID" id="123037361"/>
<accession>A0ABM5J3N7</accession>
<protein>
    <recommendedName>
        <fullName evidence="1">DUF5641 domain-containing protein</fullName>
    </recommendedName>
</protein>
<feature type="domain" description="DUF5641" evidence="1">
    <location>
        <begin position="172"/>
        <end position="265"/>
    </location>
</feature>
<dbReference type="InterPro" id="IPR036397">
    <property type="entry name" value="RNaseH_sf"/>
</dbReference>
<dbReference type="Pfam" id="PF18701">
    <property type="entry name" value="DUF5641"/>
    <property type="match status" value="1"/>
</dbReference>
<dbReference type="EnsemblMetazoa" id="XM_044457503.1">
    <property type="protein sequence ID" value="XP_044313438.1"/>
    <property type="gene ID" value="LOC123037361"/>
</dbReference>
<name>A0ABM5J3N7_DRORH</name>
<reference evidence="3" key="1">
    <citation type="journal article" date="2021" name="Elife">
        <title>Highly contiguous assemblies of 101 drosophilid genomes.</title>
        <authorList>
            <person name="Kim B.Y."/>
            <person name="Wang J.R."/>
            <person name="Miller D.E."/>
            <person name="Barmina O."/>
            <person name="Delaney E."/>
            <person name="Thompson A."/>
            <person name="Comeault A.A."/>
            <person name="Peede D."/>
            <person name="D'Agostino E.R."/>
            <person name="Pelaez J."/>
            <person name="Aguilar J.M."/>
            <person name="Haji D."/>
            <person name="Matsunaga T."/>
            <person name="Armstrong E.E."/>
            <person name="Zych M."/>
            <person name="Ogawa Y."/>
            <person name="Stamenkovic-Radak M."/>
            <person name="Jelic M."/>
            <person name="Veselinovic M.S."/>
            <person name="Tanaskovic M."/>
            <person name="Eric P."/>
            <person name="Gao J.J."/>
            <person name="Katoh T.K."/>
            <person name="Toda M.J."/>
            <person name="Watabe H."/>
            <person name="Watada M."/>
            <person name="Davis J.S."/>
            <person name="Moyle L.C."/>
            <person name="Manoli G."/>
            <person name="Bertolini E."/>
            <person name="Kostal V."/>
            <person name="Hawley R.S."/>
            <person name="Takahashi A."/>
            <person name="Jones C.D."/>
            <person name="Price D.K."/>
            <person name="Whiteman N."/>
            <person name="Kopp A."/>
            <person name="Matute D.R."/>
            <person name="Petrov D.A."/>
        </authorList>
    </citation>
    <scope>NUCLEOTIDE SEQUENCE [LARGE SCALE GENOMIC DNA]</scope>
</reference>
<dbReference type="Gene3D" id="3.30.420.10">
    <property type="entry name" value="Ribonuclease H-like superfamily/Ribonuclease H"/>
    <property type="match status" value="1"/>
</dbReference>
<evidence type="ECO:0000313" key="3">
    <source>
        <dbReference type="Proteomes" id="UP001652680"/>
    </source>
</evidence>
<sequence>MGSLPANRVQPNPAFHTTGVDYCGPFYHKAEARNKAPHKCYIAVFVCFSTKATHLEVVQDLTTDSFIAALRRFTSLRGPPRTIWSDNATNFVGAKSELTELKDLFLSEPQTASIASSCLADGIDWKFIPPRAPHFENAESLEVLTPAHFLKGSSYTRFPEPDITHLREGRLSRWQRVTQMQQQFWKRWSSEYLSLLQERSKWRVETSNIKVGSIVLLKEDNLPPLKWQLGCIQGVVPGEDGVVRVAMVRTATGLVKRAVAKLAVLPIDSHLVGALLPPTGEYVRSSPPT</sequence>
<proteinExistence type="predicted"/>
<dbReference type="PANTHER" id="PTHR47331:SF1">
    <property type="entry name" value="GAG-LIKE PROTEIN"/>
    <property type="match status" value="1"/>
</dbReference>
<dbReference type="SUPFAM" id="SSF53098">
    <property type="entry name" value="Ribonuclease H-like"/>
    <property type="match status" value="1"/>
</dbReference>
<evidence type="ECO:0000313" key="2">
    <source>
        <dbReference type="EnsemblMetazoa" id="XP_044313438.1"/>
    </source>
</evidence>
<reference evidence="2" key="2">
    <citation type="submission" date="2025-05" db="UniProtKB">
        <authorList>
            <consortium name="EnsemblMetazoa"/>
        </authorList>
    </citation>
    <scope>IDENTIFICATION</scope>
</reference>
<dbReference type="InterPro" id="IPR012337">
    <property type="entry name" value="RNaseH-like_sf"/>
</dbReference>
<organism evidence="2 3">
    <name type="scientific">Drosophila rhopaloa</name>
    <name type="common">Fruit fly</name>
    <dbReference type="NCBI Taxonomy" id="1041015"/>
    <lineage>
        <taxon>Eukaryota</taxon>
        <taxon>Metazoa</taxon>
        <taxon>Ecdysozoa</taxon>
        <taxon>Arthropoda</taxon>
        <taxon>Hexapoda</taxon>
        <taxon>Insecta</taxon>
        <taxon>Pterygota</taxon>
        <taxon>Neoptera</taxon>
        <taxon>Endopterygota</taxon>
        <taxon>Diptera</taxon>
        <taxon>Brachycera</taxon>
        <taxon>Muscomorpha</taxon>
        <taxon>Ephydroidea</taxon>
        <taxon>Drosophilidae</taxon>
        <taxon>Drosophila</taxon>
        <taxon>Sophophora</taxon>
    </lineage>
</organism>
<dbReference type="RefSeq" id="XP_044313438.1">
    <property type="nucleotide sequence ID" value="XM_044457503.1"/>
</dbReference>
<evidence type="ECO:0000259" key="1">
    <source>
        <dbReference type="Pfam" id="PF18701"/>
    </source>
</evidence>
<dbReference type="InterPro" id="IPR040676">
    <property type="entry name" value="DUF5641"/>
</dbReference>
<dbReference type="PANTHER" id="PTHR47331">
    <property type="entry name" value="PHD-TYPE DOMAIN-CONTAINING PROTEIN"/>
    <property type="match status" value="1"/>
</dbReference>